<reference evidence="1" key="1">
    <citation type="submission" date="2024-03" db="EMBL/GenBank/DDBJ databases">
        <title>Diverse circular DNA viruses in blood, oral, and fecal samples of captive lemurs.</title>
        <authorList>
            <person name="Paietta E.N."/>
            <person name="Kraberger S."/>
            <person name="Lund M.C."/>
            <person name="Custer J.M."/>
            <person name="Vargas K.M."/>
            <person name="Ehmke E.E."/>
            <person name="Yoder A.D."/>
            <person name="Varsani A."/>
        </authorList>
    </citation>
    <scope>NUCLEOTIDE SEQUENCE</scope>
    <source>
        <strain evidence="1">Duke_18_55</strain>
    </source>
</reference>
<protein>
    <submittedName>
        <fullName evidence="1">Nonstructural protein</fullName>
    </submittedName>
</protein>
<proteinExistence type="predicted"/>
<dbReference type="Pfam" id="PF20577">
    <property type="entry name" value="Phage_ORF5"/>
    <property type="match status" value="1"/>
</dbReference>
<organism evidence="1">
    <name type="scientific">Dulem virus 190</name>
    <dbReference type="NCBI Taxonomy" id="3145667"/>
    <lineage>
        <taxon>Viruses</taxon>
        <taxon>Monodnaviria</taxon>
        <taxon>Sangervirae</taxon>
        <taxon>Phixviricota</taxon>
        <taxon>Malgrandaviricetes</taxon>
        <taxon>Petitvirales</taxon>
        <taxon>Microviridae</taxon>
        <taxon>Microvirus</taxon>
    </lineage>
</organism>
<dbReference type="EMBL" id="PP511347">
    <property type="protein sequence ID" value="XCD03358.1"/>
    <property type="molecule type" value="Genomic_DNA"/>
</dbReference>
<evidence type="ECO:0000313" key="1">
    <source>
        <dbReference type="EMBL" id="XCD03358.1"/>
    </source>
</evidence>
<dbReference type="InterPro" id="IPR046781">
    <property type="entry name" value="Phage_ORF5"/>
</dbReference>
<accession>A0AAU8ATV4</accession>
<sequence length="80" mass="8798">MKFGVYAIRDSKSGFMTPTFEPNDAVAMRNFTHAVLNSSSVLTSHAEDFTLFKIADFDSDTGHITPLELVVELMNGASVR</sequence>
<name>A0AAU8ATV4_9VIRU</name>